<dbReference type="Proteomes" id="UP000620124">
    <property type="component" value="Unassembled WGS sequence"/>
</dbReference>
<sequence>MKLSLATFVTLGALIFPGTVAQLTADQVVAAINLVANIFQNSNDALSPLSTSPATQVRTASQTRVNNFNMVISNATDRFLHYPQFVAVHQAFLSTVIGKIIGGCVDRPQDPNAAISADQMALDFALDIVAHTNVEPKNWSARAYIAEHT</sequence>
<evidence type="ECO:0000256" key="1">
    <source>
        <dbReference type="SAM" id="SignalP"/>
    </source>
</evidence>
<evidence type="ECO:0000313" key="2">
    <source>
        <dbReference type="EMBL" id="KAF7358229.1"/>
    </source>
</evidence>
<feature type="signal peptide" evidence="1">
    <location>
        <begin position="1"/>
        <end position="21"/>
    </location>
</feature>
<feature type="chain" id="PRO_5034979572" evidence="1">
    <location>
        <begin position="22"/>
        <end position="149"/>
    </location>
</feature>
<protein>
    <submittedName>
        <fullName evidence="2">Uncharacterized protein</fullName>
    </submittedName>
</protein>
<dbReference type="EMBL" id="JACAZI010000006">
    <property type="protein sequence ID" value="KAF7358229.1"/>
    <property type="molecule type" value="Genomic_DNA"/>
</dbReference>
<keyword evidence="3" id="KW-1185">Reference proteome</keyword>
<dbReference type="AlphaFoldDB" id="A0A8H6YFV3"/>
<accession>A0A8H6YFV3</accession>
<dbReference type="OrthoDB" id="3210262at2759"/>
<evidence type="ECO:0000313" key="3">
    <source>
        <dbReference type="Proteomes" id="UP000620124"/>
    </source>
</evidence>
<organism evidence="2 3">
    <name type="scientific">Mycena venus</name>
    <dbReference type="NCBI Taxonomy" id="2733690"/>
    <lineage>
        <taxon>Eukaryota</taxon>
        <taxon>Fungi</taxon>
        <taxon>Dikarya</taxon>
        <taxon>Basidiomycota</taxon>
        <taxon>Agaricomycotina</taxon>
        <taxon>Agaricomycetes</taxon>
        <taxon>Agaricomycetidae</taxon>
        <taxon>Agaricales</taxon>
        <taxon>Marasmiineae</taxon>
        <taxon>Mycenaceae</taxon>
        <taxon>Mycena</taxon>
    </lineage>
</organism>
<reference evidence="2" key="1">
    <citation type="submission" date="2020-05" db="EMBL/GenBank/DDBJ databases">
        <title>Mycena genomes resolve the evolution of fungal bioluminescence.</title>
        <authorList>
            <person name="Tsai I.J."/>
        </authorList>
    </citation>
    <scope>NUCLEOTIDE SEQUENCE</scope>
    <source>
        <strain evidence="2">CCC161011</strain>
    </source>
</reference>
<comment type="caution">
    <text evidence="2">The sequence shown here is derived from an EMBL/GenBank/DDBJ whole genome shotgun (WGS) entry which is preliminary data.</text>
</comment>
<proteinExistence type="predicted"/>
<keyword evidence="1" id="KW-0732">Signal</keyword>
<name>A0A8H6YFV3_9AGAR</name>
<gene>
    <name evidence="2" type="ORF">MVEN_00871700</name>
</gene>